<dbReference type="PROSITE" id="PS51679">
    <property type="entry name" value="SAM_MT_C5"/>
    <property type="match status" value="1"/>
</dbReference>
<dbReference type="PROSITE" id="PS00094">
    <property type="entry name" value="C5_MTASE_1"/>
    <property type="match status" value="1"/>
</dbReference>
<name>A0ABC7ZFV9_HELPX</name>
<keyword evidence="2 6" id="KW-0808">Transferase</keyword>
<keyword evidence="3 6" id="KW-0949">S-adenosyl-L-methionine</keyword>
<accession>A0ABC7ZFV9</accession>
<dbReference type="GO" id="GO:0009307">
    <property type="term" value="P:DNA restriction-modification system"/>
    <property type="evidence" value="ECO:0007669"/>
    <property type="project" value="UniProtKB-KW"/>
</dbReference>
<evidence type="ECO:0000256" key="8">
    <source>
        <dbReference type="RuleBase" id="RU000417"/>
    </source>
</evidence>
<evidence type="ECO:0000256" key="1">
    <source>
        <dbReference type="ARBA" id="ARBA00022603"/>
    </source>
</evidence>
<dbReference type="InterPro" id="IPR029063">
    <property type="entry name" value="SAM-dependent_MTases_sf"/>
</dbReference>
<evidence type="ECO:0000256" key="5">
    <source>
        <dbReference type="ARBA" id="ARBA00047422"/>
    </source>
</evidence>
<dbReference type="EC" id="2.1.1.37" evidence="8"/>
<gene>
    <name evidence="9" type="ORF">HPELS_04445</name>
</gene>
<dbReference type="Proteomes" id="UP000007885">
    <property type="component" value="Chromosome"/>
</dbReference>
<dbReference type="Pfam" id="PF00145">
    <property type="entry name" value="DNA_methylase"/>
    <property type="match status" value="1"/>
</dbReference>
<evidence type="ECO:0000256" key="4">
    <source>
        <dbReference type="ARBA" id="ARBA00022747"/>
    </source>
</evidence>
<keyword evidence="4" id="KW-0680">Restriction system</keyword>
<evidence type="ECO:0000313" key="9">
    <source>
        <dbReference type="EMBL" id="AFF20425.1"/>
    </source>
</evidence>
<proteinExistence type="inferred from homology"/>
<dbReference type="KEGG" id="hpe:HPELS_04445"/>
<evidence type="ECO:0000256" key="6">
    <source>
        <dbReference type="PROSITE-ProRule" id="PRU01016"/>
    </source>
</evidence>
<protein>
    <recommendedName>
        <fullName evidence="8">Cytosine-specific methyltransferase</fullName>
        <ecNumber evidence="8">2.1.1.37</ecNumber>
    </recommendedName>
</protein>
<comment type="similarity">
    <text evidence="6 7">Belongs to the class I-like SAM-binding methyltransferase superfamily. C5-methyltransferase family.</text>
</comment>
<dbReference type="GO" id="GO:0032259">
    <property type="term" value="P:methylation"/>
    <property type="evidence" value="ECO:0007669"/>
    <property type="project" value="UniProtKB-KW"/>
</dbReference>
<dbReference type="InterPro" id="IPR018117">
    <property type="entry name" value="C5_DNA_meth_AS"/>
</dbReference>
<dbReference type="AlphaFoldDB" id="A0ABC7ZFV9"/>
<sequence>MKGKKVNLYKVADIFCGAGGLSYGFSVYPHFELIWANDIDKDAILSYQANHKETQTILCDIAQLHYHNLPRVPIDILLGGPPCQSYSTLGKRKMDEKANLFKEYLRLLDLVKPKIFVFENVVGLMSMQKGQLFQRICNAFKERGYILEHAILNALDYGAPQVRGRVF</sequence>
<organism evidence="9 10">
    <name type="scientific">Helicobacter pylori ELS37</name>
    <dbReference type="NCBI Taxonomy" id="1055527"/>
    <lineage>
        <taxon>Bacteria</taxon>
        <taxon>Pseudomonadati</taxon>
        <taxon>Campylobacterota</taxon>
        <taxon>Epsilonproteobacteria</taxon>
        <taxon>Campylobacterales</taxon>
        <taxon>Helicobacteraceae</taxon>
        <taxon>Helicobacter</taxon>
    </lineage>
</organism>
<keyword evidence="1 6" id="KW-0489">Methyltransferase</keyword>
<dbReference type="EMBL" id="CP002953">
    <property type="protein sequence ID" value="AFF20425.1"/>
    <property type="molecule type" value="Genomic_DNA"/>
</dbReference>
<dbReference type="SUPFAM" id="SSF53335">
    <property type="entry name" value="S-adenosyl-L-methionine-dependent methyltransferases"/>
    <property type="match status" value="1"/>
</dbReference>
<reference evidence="9 10" key="1">
    <citation type="submission" date="2011-07" db="EMBL/GenBank/DDBJ databases">
        <authorList>
            <person name="Bertoli M.T."/>
            <person name="Kersulyte D."/>
            <person name="Pascasio M.A."/>
            <person name="Berg D.E."/>
        </authorList>
    </citation>
    <scope>NUCLEOTIDE SEQUENCE [LARGE SCALE GENOMIC DNA]</scope>
    <source>
        <strain evidence="9 10">ELS37</strain>
    </source>
</reference>
<feature type="active site" evidence="6">
    <location>
        <position position="83"/>
    </location>
</feature>
<dbReference type="InterPro" id="IPR050390">
    <property type="entry name" value="C5-Methyltransferase"/>
</dbReference>
<dbReference type="PRINTS" id="PR00105">
    <property type="entry name" value="C5METTRFRASE"/>
</dbReference>
<dbReference type="PANTHER" id="PTHR10629:SF52">
    <property type="entry name" value="DNA (CYTOSINE-5)-METHYLTRANSFERASE 1"/>
    <property type="match status" value="1"/>
</dbReference>
<dbReference type="GO" id="GO:0003886">
    <property type="term" value="F:DNA (cytosine-5-)-methyltransferase activity"/>
    <property type="evidence" value="ECO:0007669"/>
    <property type="project" value="UniProtKB-EC"/>
</dbReference>
<dbReference type="PANTHER" id="PTHR10629">
    <property type="entry name" value="CYTOSINE-SPECIFIC METHYLTRANSFERASE"/>
    <property type="match status" value="1"/>
</dbReference>
<dbReference type="InterPro" id="IPR001525">
    <property type="entry name" value="C5_MeTfrase"/>
</dbReference>
<evidence type="ECO:0000313" key="10">
    <source>
        <dbReference type="Proteomes" id="UP000007885"/>
    </source>
</evidence>
<comment type="catalytic activity">
    <reaction evidence="5 8">
        <text>a 2'-deoxycytidine in DNA + S-adenosyl-L-methionine = a 5-methyl-2'-deoxycytidine in DNA + S-adenosyl-L-homocysteine + H(+)</text>
        <dbReference type="Rhea" id="RHEA:13681"/>
        <dbReference type="Rhea" id="RHEA-COMP:11369"/>
        <dbReference type="Rhea" id="RHEA-COMP:11370"/>
        <dbReference type="ChEBI" id="CHEBI:15378"/>
        <dbReference type="ChEBI" id="CHEBI:57856"/>
        <dbReference type="ChEBI" id="CHEBI:59789"/>
        <dbReference type="ChEBI" id="CHEBI:85452"/>
        <dbReference type="ChEBI" id="CHEBI:85454"/>
        <dbReference type="EC" id="2.1.1.37"/>
    </reaction>
</comment>
<dbReference type="NCBIfam" id="TIGR00675">
    <property type="entry name" value="dcm"/>
    <property type="match status" value="1"/>
</dbReference>
<dbReference type="Gene3D" id="3.40.50.150">
    <property type="entry name" value="Vaccinia Virus protein VP39"/>
    <property type="match status" value="1"/>
</dbReference>
<evidence type="ECO:0000256" key="2">
    <source>
        <dbReference type="ARBA" id="ARBA00022679"/>
    </source>
</evidence>
<evidence type="ECO:0000256" key="7">
    <source>
        <dbReference type="RuleBase" id="RU000416"/>
    </source>
</evidence>
<evidence type="ECO:0000256" key="3">
    <source>
        <dbReference type="ARBA" id="ARBA00022691"/>
    </source>
</evidence>